<dbReference type="InterPro" id="IPR011009">
    <property type="entry name" value="Kinase-like_dom_sf"/>
</dbReference>
<proteinExistence type="inferred from homology"/>
<dbReference type="GO" id="GO:0005829">
    <property type="term" value="C:cytosol"/>
    <property type="evidence" value="ECO:0007669"/>
    <property type="project" value="TreeGrafter"/>
</dbReference>
<keyword evidence="2" id="KW-0723">Serine/threonine-protein kinase</keyword>
<feature type="domain" description="RWD" evidence="12">
    <location>
        <begin position="13"/>
        <end position="111"/>
    </location>
</feature>
<dbReference type="PANTHER" id="PTHR11042">
    <property type="entry name" value="EUKARYOTIC TRANSLATION INITIATION FACTOR 2-ALPHA KINASE EIF2-ALPHA KINASE -RELATED"/>
    <property type="match status" value="1"/>
</dbReference>
<dbReference type="Gene3D" id="3.10.110.10">
    <property type="entry name" value="Ubiquitin Conjugating Enzyme"/>
    <property type="match status" value="1"/>
</dbReference>
<dbReference type="STRING" id="318479.A0A0N4UGT9"/>
<reference evidence="13 15" key="2">
    <citation type="submission" date="2018-11" db="EMBL/GenBank/DDBJ databases">
        <authorList>
            <consortium name="Pathogen Informatics"/>
        </authorList>
    </citation>
    <scope>NUCLEOTIDE SEQUENCE [LARGE SCALE GENOMIC DNA]</scope>
</reference>
<dbReference type="InterPro" id="IPR000719">
    <property type="entry name" value="Prot_kinase_dom"/>
</dbReference>
<dbReference type="Gene3D" id="3.30.930.10">
    <property type="entry name" value="Bira Bifunctional Protein, Domain 2"/>
    <property type="match status" value="1"/>
</dbReference>
<reference evidence="16" key="1">
    <citation type="submission" date="2017-02" db="UniProtKB">
        <authorList>
            <consortium name="WormBaseParasite"/>
        </authorList>
    </citation>
    <scope>IDENTIFICATION</scope>
</reference>
<dbReference type="PROSITE" id="PS00108">
    <property type="entry name" value="PROTEIN_KINASE_ST"/>
    <property type="match status" value="1"/>
</dbReference>
<evidence type="ECO:0000259" key="12">
    <source>
        <dbReference type="PROSITE" id="PS50908"/>
    </source>
</evidence>
<dbReference type="EC" id="2.7.11.1" evidence="1"/>
<dbReference type="Gene3D" id="1.10.510.10">
    <property type="entry name" value="Transferase(Phosphotransferase) domain 1"/>
    <property type="match status" value="1"/>
</dbReference>
<dbReference type="SMART" id="SM00220">
    <property type="entry name" value="S_TKc"/>
    <property type="match status" value="1"/>
</dbReference>
<dbReference type="InterPro" id="IPR017441">
    <property type="entry name" value="Protein_kinase_ATP_BS"/>
</dbReference>
<dbReference type="WBParaSite" id="DME_0000672601-mRNA-1">
    <property type="protein sequence ID" value="DME_0000672601-mRNA-1"/>
    <property type="gene ID" value="DME_0000672601"/>
</dbReference>
<evidence type="ECO:0000256" key="3">
    <source>
        <dbReference type="ARBA" id="ARBA00022679"/>
    </source>
</evidence>
<dbReference type="InterPro" id="IPR045864">
    <property type="entry name" value="aa-tRNA-synth_II/BPL/LPL"/>
</dbReference>
<evidence type="ECO:0000256" key="8">
    <source>
        <dbReference type="ARBA" id="ARBA00047899"/>
    </source>
</evidence>
<dbReference type="Proteomes" id="UP000274756">
    <property type="component" value="Unassembled WGS sequence"/>
</dbReference>
<dbReference type="AlphaFoldDB" id="A0A0N4UGT9"/>
<dbReference type="InterPro" id="IPR008271">
    <property type="entry name" value="Ser/Thr_kinase_AS"/>
</dbReference>
<evidence type="ECO:0000313" key="15">
    <source>
        <dbReference type="Proteomes" id="UP000274756"/>
    </source>
</evidence>
<dbReference type="Proteomes" id="UP000038040">
    <property type="component" value="Unplaced"/>
</dbReference>
<dbReference type="CDD" id="cd23823">
    <property type="entry name" value="RWD_GCN2"/>
    <property type="match status" value="1"/>
</dbReference>
<evidence type="ECO:0000256" key="4">
    <source>
        <dbReference type="ARBA" id="ARBA00022741"/>
    </source>
</evidence>
<evidence type="ECO:0000313" key="16">
    <source>
        <dbReference type="WBParaSite" id="DME_0000672601-mRNA-1"/>
    </source>
</evidence>
<dbReference type="GO" id="GO:1990625">
    <property type="term" value="P:negative regulation of cytoplasmic translational initiation in response to stress"/>
    <property type="evidence" value="ECO:0007669"/>
    <property type="project" value="TreeGrafter"/>
</dbReference>
<comment type="catalytic activity">
    <reaction evidence="8">
        <text>L-threonyl-[protein] + ATP = O-phospho-L-threonyl-[protein] + ADP + H(+)</text>
        <dbReference type="Rhea" id="RHEA:46608"/>
        <dbReference type="Rhea" id="RHEA-COMP:11060"/>
        <dbReference type="Rhea" id="RHEA-COMP:11605"/>
        <dbReference type="ChEBI" id="CHEBI:15378"/>
        <dbReference type="ChEBI" id="CHEBI:30013"/>
        <dbReference type="ChEBI" id="CHEBI:30616"/>
        <dbReference type="ChEBI" id="CHEBI:61977"/>
        <dbReference type="ChEBI" id="CHEBI:456216"/>
        <dbReference type="EC" id="2.7.11.1"/>
    </reaction>
</comment>
<evidence type="ECO:0000256" key="10">
    <source>
        <dbReference type="PROSITE-ProRule" id="PRU10141"/>
    </source>
</evidence>
<dbReference type="Gene3D" id="3.30.200.20">
    <property type="entry name" value="Phosphorylase Kinase, domain 1"/>
    <property type="match status" value="1"/>
</dbReference>
<dbReference type="PROSITE" id="PS50908">
    <property type="entry name" value="RWD"/>
    <property type="match status" value="1"/>
</dbReference>
<evidence type="ECO:0000256" key="6">
    <source>
        <dbReference type="ARBA" id="ARBA00022840"/>
    </source>
</evidence>
<dbReference type="SUPFAM" id="SSF56112">
    <property type="entry name" value="Protein kinase-like (PK-like)"/>
    <property type="match status" value="1"/>
</dbReference>
<gene>
    <name evidence="13" type="ORF">DME_LOCUS1340</name>
</gene>
<dbReference type="GO" id="GO:0005634">
    <property type="term" value="C:nucleus"/>
    <property type="evidence" value="ECO:0007669"/>
    <property type="project" value="TreeGrafter"/>
</dbReference>
<evidence type="ECO:0000256" key="1">
    <source>
        <dbReference type="ARBA" id="ARBA00012513"/>
    </source>
</evidence>
<evidence type="ECO:0000256" key="7">
    <source>
        <dbReference type="ARBA" id="ARBA00037982"/>
    </source>
</evidence>
<dbReference type="OrthoDB" id="5915312at2759"/>
<keyword evidence="5" id="KW-0418">Kinase</keyword>
<evidence type="ECO:0000256" key="2">
    <source>
        <dbReference type="ARBA" id="ARBA00022527"/>
    </source>
</evidence>
<dbReference type="InterPro" id="IPR050339">
    <property type="entry name" value="CC_SR_Kinase"/>
</dbReference>
<dbReference type="SMART" id="SM00591">
    <property type="entry name" value="RWD"/>
    <property type="match status" value="1"/>
</dbReference>
<dbReference type="SUPFAM" id="SSF54495">
    <property type="entry name" value="UBC-like"/>
    <property type="match status" value="1"/>
</dbReference>
<dbReference type="PROSITE" id="PS00107">
    <property type="entry name" value="PROTEIN_KINASE_ATP"/>
    <property type="match status" value="1"/>
</dbReference>
<feature type="domain" description="Protein kinase" evidence="11">
    <location>
        <begin position="454"/>
        <end position="864"/>
    </location>
</feature>
<dbReference type="InterPro" id="IPR016135">
    <property type="entry name" value="UBQ-conjugating_enzyme/RWD"/>
</dbReference>
<accession>A0A0N4UGT9</accession>
<organism evidence="14 16">
    <name type="scientific">Dracunculus medinensis</name>
    <name type="common">Guinea worm</name>
    <dbReference type="NCBI Taxonomy" id="318479"/>
    <lineage>
        <taxon>Eukaryota</taxon>
        <taxon>Metazoa</taxon>
        <taxon>Ecdysozoa</taxon>
        <taxon>Nematoda</taxon>
        <taxon>Chromadorea</taxon>
        <taxon>Rhabditida</taxon>
        <taxon>Spirurina</taxon>
        <taxon>Dracunculoidea</taxon>
        <taxon>Dracunculidae</taxon>
        <taxon>Dracunculus</taxon>
    </lineage>
</organism>
<dbReference type="Pfam" id="PF00069">
    <property type="entry name" value="Pkinase"/>
    <property type="match status" value="2"/>
</dbReference>
<keyword evidence="3" id="KW-0808">Transferase</keyword>
<dbReference type="InterPro" id="IPR006575">
    <property type="entry name" value="RWD_dom"/>
</dbReference>
<comment type="similarity">
    <text evidence="7">Belongs to the protein kinase superfamily. Ser/Thr protein kinase family. GCN2 subfamily.</text>
</comment>
<name>A0A0N4UGT9_DRAME</name>
<evidence type="ECO:0000256" key="9">
    <source>
        <dbReference type="ARBA" id="ARBA00048679"/>
    </source>
</evidence>
<dbReference type="GO" id="GO:0005524">
    <property type="term" value="F:ATP binding"/>
    <property type="evidence" value="ECO:0007669"/>
    <property type="project" value="UniProtKB-UniRule"/>
</dbReference>
<evidence type="ECO:0000313" key="14">
    <source>
        <dbReference type="Proteomes" id="UP000038040"/>
    </source>
</evidence>
<dbReference type="GO" id="GO:0004694">
    <property type="term" value="F:eukaryotic translation initiation factor 2alpha kinase activity"/>
    <property type="evidence" value="ECO:0007669"/>
    <property type="project" value="TreeGrafter"/>
</dbReference>
<dbReference type="PROSITE" id="PS50011">
    <property type="entry name" value="PROTEIN_KINASE_DOM"/>
    <property type="match status" value="1"/>
</dbReference>
<evidence type="ECO:0000259" key="11">
    <source>
        <dbReference type="PROSITE" id="PS50011"/>
    </source>
</evidence>
<dbReference type="Pfam" id="PF05773">
    <property type="entry name" value="RWD"/>
    <property type="match status" value="1"/>
</dbReference>
<evidence type="ECO:0000256" key="5">
    <source>
        <dbReference type="ARBA" id="ARBA00022777"/>
    </source>
</evidence>
<keyword evidence="15" id="KW-1185">Reference proteome</keyword>
<keyword evidence="6 10" id="KW-0067">ATP-binding</keyword>
<sequence>MEYENDTRHRQDDELTALVSIYGDDVVLVPKENRWKVWTPLDLLIHLKPVSSASASTLESIPEIFLENPKGISKKDLSDLRNDLIAKAKENRGSEIIMELCHMVQEFLYDKNEPPVGSFHDHMLQQKAAAETELLKFRADVELKELQEIEEIQKMREEKLKWKEAEEKLSGGDPMNLEIIQCIDGSKKRIRVYTAKSVERNLLCSFCKEKYAIDLDSDRELIVSEWIFEYTRGRKETRKGAFNVDNFLKKLDIVEEMMFMISKFNRIHQSIAAYAFFAIFKKSISPSNINVRWVIYFFLLFELVHILASHLTHSIKWLHENRCRHASVSLSCIWLANGFTFRISDCILQPCILDLCAAFNAYCASSSMADFKSNKDSYKQDLVQMAQVFETIYQHLENNDVKQKLKIFISAVKAAKRIDDILEHEFFNEGPSNFHSEPEVDFQAAAHSRLKNEFIYISFLGKGGFGDVLLARYFMNKLDGNEYAVKRIPLDSKDDRLNQKITREAKLFSRLNHPHVVRYYSAWIEQAPIQGNRRAPNENFVVLYTFFLYTIYKLFFGPFSDSLMPSKIRNLEFKANQIHCESNVEWSTSFQVSSKESSNGESESDDEKPIRTLFSKSVRSKTENSHFEILFENESEGESTDDASESLMVQHIKQNASPKILFIQMEYCEKSTLRALIDSSRLYKNPRTIWRIFREILLGLQYIHKEGMIHRDIKPMNILIDGNDRTKIGDFGLATRDFFIRKTATGEHEKNYSLTKDIGTTLYMAPELFSDRIIASGCNTKLDVFSLGIVLFEMFYLPLLPGMERVKVLQALRDSCAFPADFASSIPKAHQNAAKELITEMLKLSPIDRPSIQNLLENDRVPLVEIEDSEFQKMFCQILKNRRGRMYQWVFGTLLSQPLSSAADYLYDHELCSMFELSLPDLYSVECLRRELSRICSLHAFVPLPSHLLAPFNIEIASLSSLKSRICKLIDENGICVTLPVNGIHPIERQEFAIDCIGPRNSSCLLTSDVLSIIIEAASFISEIGSSKWQLHIGHCGLIRGSALHLGLGDLYLKILNALYGIGISNKPLTHDQRLERLRIGGELSFSQAKALLSLLEGEDTSLENLRERFKPLLRSRFEIRDNIKTAINDINTCIEILGPLTGTNIDNIIFNGALCYRPHTFSSGIIFELKLLISHKVRPKSILICAGGKRFYFCFQGRYDQLLSEELRAQDPKSPIPLCAVGCSFAVDAFAHFCKKSSGWCGRWCSALICAENAGCLIHCAVLARKLWNREISADVLHDPVESSNFAEIQAIVISNDEALVLDGITRYQLLFDAVVERLYERIRLESTSDGKLECSIRNINLPSSTATSANLNLHFAVLDKPATNVKKRVENQVQMSLKRSAQLFAPSTIIDVVVVDLSIDATQLLGALIDRNSSKADLCLSFKTVATQFNRYKKDLQLIEEILETLLSAKNNNAIVLFSRLTGSGYYKFIL</sequence>
<comment type="catalytic activity">
    <reaction evidence="9">
        <text>L-seryl-[protein] + ATP = O-phospho-L-seryl-[protein] + ADP + H(+)</text>
        <dbReference type="Rhea" id="RHEA:17989"/>
        <dbReference type="Rhea" id="RHEA-COMP:9863"/>
        <dbReference type="Rhea" id="RHEA-COMP:11604"/>
        <dbReference type="ChEBI" id="CHEBI:15378"/>
        <dbReference type="ChEBI" id="CHEBI:29999"/>
        <dbReference type="ChEBI" id="CHEBI:30616"/>
        <dbReference type="ChEBI" id="CHEBI:83421"/>
        <dbReference type="ChEBI" id="CHEBI:456216"/>
        <dbReference type="EC" id="2.7.11.1"/>
    </reaction>
</comment>
<feature type="binding site" evidence="10">
    <location>
        <position position="486"/>
    </location>
    <ligand>
        <name>ATP</name>
        <dbReference type="ChEBI" id="CHEBI:30616"/>
    </ligand>
</feature>
<keyword evidence="4 10" id="KW-0547">Nucleotide-binding</keyword>
<evidence type="ECO:0000313" key="13">
    <source>
        <dbReference type="EMBL" id="VDN51367.1"/>
    </source>
</evidence>
<dbReference type="EMBL" id="UYYG01000019">
    <property type="protein sequence ID" value="VDN51367.1"/>
    <property type="molecule type" value="Genomic_DNA"/>
</dbReference>
<protein>
    <recommendedName>
        <fullName evidence="1">non-specific serine/threonine protein kinase</fullName>
        <ecNumber evidence="1">2.7.11.1</ecNumber>
    </recommendedName>
</protein>
<dbReference type="PANTHER" id="PTHR11042:SF136">
    <property type="entry name" value="EIF-2-ALPHA KINASE GCN2"/>
    <property type="match status" value="1"/>
</dbReference>